<dbReference type="SMART" id="SM00382">
    <property type="entry name" value="AAA"/>
    <property type="match status" value="1"/>
</dbReference>
<dbReference type="RefSeq" id="WP_044638312.1">
    <property type="nucleotide sequence ID" value="NZ_CP007202.1"/>
</dbReference>
<dbReference type="AlphaFoldDB" id="A0A0C5WL91"/>
<accession>A0A0C5WL91</accession>
<organism evidence="6 7">
    <name type="scientific">Siansivirga zeaxanthinifaciens CC-SAMT-1</name>
    <dbReference type="NCBI Taxonomy" id="1454006"/>
    <lineage>
        <taxon>Bacteria</taxon>
        <taxon>Pseudomonadati</taxon>
        <taxon>Bacteroidota</taxon>
        <taxon>Flavobacteriia</taxon>
        <taxon>Flavobacteriales</taxon>
        <taxon>Flavobacteriaceae</taxon>
        <taxon>Siansivirga</taxon>
    </lineage>
</organism>
<sequence length="593" mass="67296">MGSNSHILKKGELIDDKYQIAFFLKKGSYAETYRVKGNDGITKLLKLFIYSQLDRTQFTNSGTPLEIDVLKSIKHPNVVKYHDSGELIIENQKYGYVILDFISGETLADKMKREDTLNQYEAKDIILGVLNGLNHLHSIDRPLIHNDITNLNVMLDLSGKVPVPKLIDFGYARWIDQATNDFLKEGLNPFYQSNEAFNKVFSVQSDIFSVGALYYHLLFGMPPWFVELSKFKSDRIKIEDAIIEERQKKLSFPDSDVIVDETIIKVISKALQPKAENRFKNVKEFIKAVNGELEIQLSETTESELTVKPKKVKQGKGFSSIAGMQDLKDLIKLDVIDALNEKEKYAEYGLTIPNGMLLYGPPGCGKTFFAEKMAEEIGFNFYQIKPSDIQSKWVNASQENIKKLFDEARENAPSVIFIDELDAMVPNRDSSGINHMNTSAVNEFLAQMNNVGEDGVFIIGATNRPNSIDPAILRAGRLDKHIYLPPPDHEARKLMFELYLKKRPTEVGLNYSELATITENYVSSDIKFLCDEASRRALKTKSRITWEILSSTIKDNRPSISLNELHSYEAIKAKMEGQNSTSSERPRIGFKRN</sequence>
<evidence type="ECO:0000256" key="3">
    <source>
        <dbReference type="ARBA" id="ARBA00023054"/>
    </source>
</evidence>
<evidence type="ECO:0000313" key="6">
    <source>
        <dbReference type="EMBL" id="AJR03580.1"/>
    </source>
</evidence>
<dbReference type="Gene3D" id="1.10.8.60">
    <property type="match status" value="1"/>
</dbReference>
<dbReference type="SUPFAM" id="SSF52540">
    <property type="entry name" value="P-loop containing nucleoside triphosphate hydrolases"/>
    <property type="match status" value="1"/>
</dbReference>
<dbReference type="InterPro" id="IPR003593">
    <property type="entry name" value="AAA+_ATPase"/>
</dbReference>
<reference evidence="6 7" key="1">
    <citation type="submission" date="2014-02" db="EMBL/GenBank/DDBJ databases">
        <authorList>
            <person name="Young C.-C."/>
            <person name="Hameed A."/>
            <person name="Huang H.-C."/>
            <person name="Shahina M."/>
        </authorList>
    </citation>
    <scope>NUCLEOTIDE SEQUENCE [LARGE SCALE GENOMIC DNA]</scope>
    <source>
        <strain evidence="6 7">CC-SAMT-1</strain>
    </source>
</reference>
<dbReference type="STRING" id="1454006.AW14_08075"/>
<dbReference type="Gene3D" id="1.10.510.10">
    <property type="entry name" value="Transferase(Phosphotransferase) domain 1"/>
    <property type="match status" value="1"/>
</dbReference>
<dbReference type="Gene3D" id="3.40.50.300">
    <property type="entry name" value="P-loop containing nucleotide triphosphate hydrolases"/>
    <property type="match status" value="1"/>
</dbReference>
<dbReference type="InterPro" id="IPR011009">
    <property type="entry name" value="Kinase-like_dom_sf"/>
</dbReference>
<keyword evidence="3" id="KW-0175">Coiled coil</keyword>
<keyword evidence="2 4" id="KW-0067">ATP-binding</keyword>
<dbReference type="Pfam" id="PF00004">
    <property type="entry name" value="AAA"/>
    <property type="match status" value="1"/>
</dbReference>
<dbReference type="PANTHER" id="PTHR23077">
    <property type="entry name" value="AAA-FAMILY ATPASE"/>
    <property type="match status" value="1"/>
</dbReference>
<dbReference type="PROSITE" id="PS00109">
    <property type="entry name" value="PROTEIN_KINASE_TYR"/>
    <property type="match status" value="1"/>
</dbReference>
<evidence type="ECO:0000313" key="7">
    <source>
        <dbReference type="Proteomes" id="UP000032229"/>
    </source>
</evidence>
<evidence type="ECO:0000256" key="1">
    <source>
        <dbReference type="ARBA" id="ARBA00022741"/>
    </source>
</evidence>
<dbReference type="InterPro" id="IPR008266">
    <property type="entry name" value="Tyr_kinase_AS"/>
</dbReference>
<name>A0A0C5WL91_9FLAO</name>
<dbReference type="KEGG" id="sze:AW14_08075"/>
<feature type="domain" description="Protein kinase" evidence="5">
    <location>
        <begin position="18"/>
        <end position="293"/>
    </location>
</feature>
<dbReference type="GO" id="GO:0004519">
    <property type="term" value="F:endonuclease activity"/>
    <property type="evidence" value="ECO:0007669"/>
    <property type="project" value="UniProtKB-KW"/>
</dbReference>
<dbReference type="Pfam" id="PF00069">
    <property type="entry name" value="Pkinase"/>
    <property type="match status" value="1"/>
</dbReference>
<keyword evidence="6" id="KW-0378">Hydrolase</keyword>
<gene>
    <name evidence="6" type="ORF">AW14_08075</name>
</gene>
<dbReference type="InterPro" id="IPR003960">
    <property type="entry name" value="ATPase_AAA_CS"/>
</dbReference>
<evidence type="ECO:0000259" key="5">
    <source>
        <dbReference type="PROSITE" id="PS50011"/>
    </source>
</evidence>
<dbReference type="HOGENOM" id="CLU_032556_0_0_10"/>
<comment type="similarity">
    <text evidence="4">Belongs to the AAA ATPase family.</text>
</comment>
<dbReference type="PATRIC" id="fig|1454006.5.peg.1590"/>
<dbReference type="GO" id="GO:0016887">
    <property type="term" value="F:ATP hydrolysis activity"/>
    <property type="evidence" value="ECO:0007669"/>
    <property type="project" value="InterPro"/>
</dbReference>
<keyword evidence="7" id="KW-1185">Reference proteome</keyword>
<dbReference type="PROSITE" id="PS50011">
    <property type="entry name" value="PROTEIN_KINASE_DOM"/>
    <property type="match status" value="1"/>
</dbReference>
<dbReference type="GO" id="GO:0005524">
    <property type="term" value="F:ATP binding"/>
    <property type="evidence" value="ECO:0007669"/>
    <property type="project" value="UniProtKB-KW"/>
</dbReference>
<dbReference type="OrthoDB" id="9809379at2"/>
<dbReference type="InterPro" id="IPR050168">
    <property type="entry name" value="AAA_ATPase_domain"/>
</dbReference>
<dbReference type="FunFam" id="3.40.50.300:FF:001025">
    <property type="entry name" value="ATPase family, AAA domain-containing 2B"/>
    <property type="match status" value="1"/>
</dbReference>
<dbReference type="SUPFAM" id="SSF56112">
    <property type="entry name" value="Protein kinase-like (PK-like)"/>
    <property type="match status" value="1"/>
</dbReference>
<dbReference type="EMBL" id="CP007202">
    <property type="protein sequence ID" value="AJR03580.1"/>
    <property type="molecule type" value="Genomic_DNA"/>
</dbReference>
<dbReference type="GO" id="GO:0004672">
    <property type="term" value="F:protein kinase activity"/>
    <property type="evidence" value="ECO:0007669"/>
    <property type="project" value="InterPro"/>
</dbReference>
<evidence type="ECO:0000256" key="2">
    <source>
        <dbReference type="ARBA" id="ARBA00022840"/>
    </source>
</evidence>
<keyword evidence="1 4" id="KW-0547">Nucleotide-binding</keyword>
<keyword evidence="6" id="KW-0540">Nuclease</keyword>
<dbReference type="Proteomes" id="UP000032229">
    <property type="component" value="Chromosome"/>
</dbReference>
<dbReference type="InterPro" id="IPR000719">
    <property type="entry name" value="Prot_kinase_dom"/>
</dbReference>
<protein>
    <submittedName>
        <fullName evidence="6">Endonuclease</fullName>
    </submittedName>
</protein>
<dbReference type="PROSITE" id="PS00674">
    <property type="entry name" value="AAA"/>
    <property type="match status" value="1"/>
</dbReference>
<dbReference type="InterPro" id="IPR003959">
    <property type="entry name" value="ATPase_AAA_core"/>
</dbReference>
<dbReference type="InterPro" id="IPR027417">
    <property type="entry name" value="P-loop_NTPase"/>
</dbReference>
<proteinExistence type="inferred from homology"/>
<keyword evidence="6" id="KW-0255">Endonuclease</keyword>
<evidence type="ECO:0000256" key="4">
    <source>
        <dbReference type="RuleBase" id="RU003651"/>
    </source>
</evidence>